<name>A0A5N0TL62_9MICO</name>
<reference evidence="3" key="1">
    <citation type="submission" date="2019-09" db="EMBL/GenBank/DDBJ databases">
        <title>Mumia zhuanghuii sp. nov. isolated from the intestinal contents of plateau pika (Ochotona curzoniae) in the Qinghai-Tibet plateau of China.</title>
        <authorList>
            <person name="Tian Z."/>
        </authorList>
    </citation>
    <scope>NUCLEOTIDE SEQUENCE [LARGE SCALE GENOMIC DNA]</scope>
    <source>
        <strain evidence="3">L-033</strain>
    </source>
</reference>
<dbReference type="EMBL" id="VYUY01000003">
    <property type="protein sequence ID" value="KAA9135742.1"/>
    <property type="molecule type" value="Genomic_DNA"/>
</dbReference>
<dbReference type="Pfam" id="PF12728">
    <property type="entry name" value="HTH_17"/>
    <property type="match status" value="1"/>
</dbReference>
<accession>A0A5N0TL62</accession>
<dbReference type="Proteomes" id="UP000326838">
    <property type="component" value="Unassembled WGS sequence"/>
</dbReference>
<comment type="caution">
    <text evidence="2">The sequence shown here is derived from an EMBL/GenBank/DDBJ whole genome shotgun (WGS) entry which is preliminary data.</text>
</comment>
<sequence length="68" mass="7594">MTSTTPAPQPNDLLTTEEAAEVLRMTLEGLRWAIYAGTAPRSAKIGRRRLFRRADIEAYIEARFEAAA</sequence>
<evidence type="ECO:0000313" key="3">
    <source>
        <dbReference type="Proteomes" id="UP000326838"/>
    </source>
</evidence>
<organism evidence="2 3">
    <name type="scientific">Microbacterium caowuchunii</name>
    <dbReference type="NCBI Taxonomy" id="2614638"/>
    <lineage>
        <taxon>Bacteria</taxon>
        <taxon>Bacillati</taxon>
        <taxon>Actinomycetota</taxon>
        <taxon>Actinomycetes</taxon>
        <taxon>Micrococcales</taxon>
        <taxon>Microbacteriaceae</taxon>
        <taxon>Microbacterium</taxon>
    </lineage>
</organism>
<evidence type="ECO:0000313" key="2">
    <source>
        <dbReference type="EMBL" id="KAA9135742.1"/>
    </source>
</evidence>
<dbReference type="RefSeq" id="WP_150891596.1">
    <property type="nucleotide sequence ID" value="NZ_VYUY01000003.1"/>
</dbReference>
<feature type="domain" description="Helix-turn-helix" evidence="1">
    <location>
        <begin position="13"/>
        <end position="63"/>
    </location>
</feature>
<dbReference type="InterPro" id="IPR041657">
    <property type="entry name" value="HTH_17"/>
</dbReference>
<dbReference type="GO" id="GO:0003677">
    <property type="term" value="F:DNA binding"/>
    <property type="evidence" value="ECO:0007669"/>
    <property type="project" value="InterPro"/>
</dbReference>
<dbReference type="InterPro" id="IPR009061">
    <property type="entry name" value="DNA-bd_dom_put_sf"/>
</dbReference>
<protein>
    <submittedName>
        <fullName evidence="2">Helix-turn-helix domain-containing protein</fullName>
    </submittedName>
</protein>
<evidence type="ECO:0000259" key="1">
    <source>
        <dbReference type="Pfam" id="PF12728"/>
    </source>
</evidence>
<keyword evidence="3" id="KW-1185">Reference proteome</keyword>
<dbReference type="NCBIfam" id="TIGR01764">
    <property type="entry name" value="excise"/>
    <property type="match status" value="1"/>
</dbReference>
<proteinExistence type="predicted"/>
<dbReference type="InterPro" id="IPR010093">
    <property type="entry name" value="SinI_DNA-bd"/>
</dbReference>
<gene>
    <name evidence="2" type="ORF">F6B40_00645</name>
</gene>
<dbReference type="SUPFAM" id="SSF46955">
    <property type="entry name" value="Putative DNA-binding domain"/>
    <property type="match status" value="1"/>
</dbReference>
<dbReference type="AlphaFoldDB" id="A0A5N0TL62"/>